<dbReference type="PROSITE" id="PS50928">
    <property type="entry name" value="ABC_TM1"/>
    <property type="match status" value="1"/>
</dbReference>
<feature type="transmembrane region" description="Helical" evidence="7">
    <location>
        <begin position="111"/>
        <end position="132"/>
    </location>
</feature>
<dbReference type="InterPro" id="IPR000515">
    <property type="entry name" value="MetI-like"/>
</dbReference>
<dbReference type="Proteomes" id="UP001156690">
    <property type="component" value="Unassembled WGS sequence"/>
</dbReference>
<evidence type="ECO:0000256" key="7">
    <source>
        <dbReference type="RuleBase" id="RU363032"/>
    </source>
</evidence>
<dbReference type="SUPFAM" id="SSF161098">
    <property type="entry name" value="MetI-like"/>
    <property type="match status" value="1"/>
</dbReference>
<dbReference type="RefSeq" id="WP_126606491.1">
    <property type="nucleotide sequence ID" value="NZ_AP025145.1"/>
</dbReference>
<keyword evidence="2 7" id="KW-0813">Transport</keyword>
<accession>A0AAV5P094</accession>
<keyword evidence="3" id="KW-1003">Cell membrane</keyword>
<keyword evidence="6 7" id="KW-0472">Membrane</keyword>
<reference evidence="10" key="1">
    <citation type="journal article" date="2019" name="Int. J. Syst. Evol. Microbiol.">
        <title>The Global Catalogue of Microorganisms (GCM) 10K type strain sequencing project: providing services to taxonomists for standard genome sequencing and annotation.</title>
        <authorList>
            <consortium name="The Broad Institute Genomics Platform"/>
            <consortium name="The Broad Institute Genome Sequencing Center for Infectious Disease"/>
            <person name="Wu L."/>
            <person name="Ma J."/>
        </authorList>
    </citation>
    <scope>NUCLEOTIDE SEQUENCE [LARGE SCALE GENOMIC DNA]</scope>
    <source>
        <strain evidence="10">NBRC 15640</strain>
    </source>
</reference>
<feature type="transmembrane region" description="Helical" evidence="7">
    <location>
        <begin position="21"/>
        <end position="40"/>
    </location>
</feature>
<name>A0AAV5P094_9VIBR</name>
<keyword evidence="4 7" id="KW-0812">Transmembrane</keyword>
<evidence type="ECO:0000256" key="3">
    <source>
        <dbReference type="ARBA" id="ARBA00022475"/>
    </source>
</evidence>
<evidence type="ECO:0000313" key="9">
    <source>
        <dbReference type="EMBL" id="GLQ76240.1"/>
    </source>
</evidence>
<keyword evidence="10" id="KW-1185">Reference proteome</keyword>
<dbReference type="PANTHER" id="PTHR43163:SF8">
    <property type="entry name" value="D,D-DIPEPTIDE TRANSPORT SYSTEM PERMEASE PROTEIN DDPB-RELATED"/>
    <property type="match status" value="1"/>
</dbReference>
<organism evidence="9 10">
    <name type="scientific">Vibrio penaeicida</name>
    <dbReference type="NCBI Taxonomy" id="104609"/>
    <lineage>
        <taxon>Bacteria</taxon>
        <taxon>Pseudomonadati</taxon>
        <taxon>Pseudomonadota</taxon>
        <taxon>Gammaproteobacteria</taxon>
        <taxon>Vibrionales</taxon>
        <taxon>Vibrionaceae</taxon>
        <taxon>Vibrio</taxon>
    </lineage>
</organism>
<feature type="transmembrane region" description="Helical" evidence="7">
    <location>
        <begin position="315"/>
        <end position="339"/>
    </location>
</feature>
<dbReference type="PANTHER" id="PTHR43163">
    <property type="entry name" value="DIPEPTIDE TRANSPORT SYSTEM PERMEASE PROTEIN DPPB-RELATED"/>
    <property type="match status" value="1"/>
</dbReference>
<comment type="similarity">
    <text evidence="7">Belongs to the binding-protein-dependent transport system permease family.</text>
</comment>
<evidence type="ECO:0000313" key="10">
    <source>
        <dbReference type="Proteomes" id="UP001156690"/>
    </source>
</evidence>
<evidence type="ECO:0000256" key="4">
    <source>
        <dbReference type="ARBA" id="ARBA00022692"/>
    </source>
</evidence>
<dbReference type="InterPro" id="IPR035906">
    <property type="entry name" value="MetI-like_sf"/>
</dbReference>
<dbReference type="AlphaFoldDB" id="A0AAV5P094"/>
<evidence type="ECO:0000256" key="1">
    <source>
        <dbReference type="ARBA" id="ARBA00004651"/>
    </source>
</evidence>
<evidence type="ECO:0000256" key="2">
    <source>
        <dbReference type="ARBA" id="ARBA00022448"/>
    </source>
</evidence>
<comment type="caution">
    <text evidence="9">The sequence shown here is derived from an EMBL/GenBank/DDBJ whole genome shotgun (WGS) entry which is preliminary data.</text>
</comment>
<keyword evidence="5 7" id="KW-1133">Transmembrane helix</keyword>
<dbReference type="InterPro" id="IPR045621">
    <property type="entry name" value="BPD_transp_1_N"/>
</dbReference>
<comment type="subcellular location">
    <subcellularLocation>
        <location evidence="1 7">Cell membrane</location>
        <topology evidence="1 7">Multi-pass membrane protein</topology>
    </subcellularLocation>
</comment>
<feature type="domain" description="ABC transmembrane type-1" evidence="8">
    <location>
        <begin position="105"/>
        <end position="332"/>
    </location>
</feature>
<evidence type="ECO:0000259" key="8">
    <source>
        <dbReference type="PROSITE" id="PS50928"/>
    </source>
</evidence>
<dbReference type="GO" id="GO:0071916">
    <property type="term" value="F:dipeptide transmembrane transporter activity"/>
    <property type="evidence" value="ECO:0007669"/>
    <property type="project" value="TreeGrafter"/>
</dbReference>
<dbReference type="Pfam" id="PF00528">
    <property type="entry name" value="BPD_transp_1"/>
    <property type="match status" value="1"/>
</dbReference>
<dbReference type="CDD" id="cd06261">
    <property type="entry name" value="TM_PBP2"/>
    <property type="match status" value="1"/>
</dbReference>
<feature type="transmembrane region" description="Helical" evidence="7">
    <location>
        <begin position="205"/>
        <end position="228"/>
    </location>
</feature>
<evidence type="ECO:0000256" key="5">
    <source>
        <dbReference type="ARBA" id="ARBA00022989"/>
    </source>
</evidence>
<feature type="transmembrane region" description="Helical" evidence="7">
    <location>
        <begin position="271"/>
        <end position="295"/>
    </location>
</feature>
<proteinExistence type="inferred from homology"/>
<dbReference type="Gene3D" id="1.10.3720.10">
    <property type="entry name" value="MetI-like"/>
    <property type="match status" value="1"/>
</dbReference>
<dbReference type="Pfam" id="PF19300">
    <property type="entry name" value="BPD_transp_1_N"/>
    <property type="match status" value="1"/>
</dbReference>
<sequence length="345" mass="37806">MMESSSKLLSFSLMLVKQTSMVIVTLVALLAVTFFIGRVMPIDPVVAVVGDRASPEVYAQVEVELGLDKPLPVQFWRYLQDVTSGNLGMSQSTGNTVLEDISNFFPATLELATLGIIVGVLLGVPLGIWAALHRGTWQDNLIRVFSLVGYSTPVFWLGLIGLLVFYAKLDWVAGPGRLDIGYEYLVTPVTGMILVDSALEQQWDVFWNAISHLVLPVLILGYFSMAYIGRMTRSLMLDELEKEYVVTARVKGVSEFTLITRHCLVNIRVPLITILALTYASLLEGAVLTESVFAWPGLGAYITNALFSADMPAVLGGTLVVGICFVSLNLLAELAYPLLDPRVKR</sequence>
<gene>
    <name evidence="9" type="ORF">GCM10007932_56030</name>
</gene>
<dbReference type="EMBL" id="BSNX01000075">
    <property type="protein sequence ID" value="GLQ76240.1"/>
    <property type="molecule type" value="Genomic_DNA"/>
</dbReference>
<protein>
    <submittedName>
        <fullName evidence="9">Peptide ABC transporter permease</fullName>
    </submittedName>
</protein>
<evidence type="ECO:0000256" key="6">
    <source>
        <dbReference type="ARBA" id="ARBA00023136"/>
    </source>
</evidence>
<dbReference type="GO" id="GO:0005886">
    <property type="term" value="C:plasma membrane"/>
    <property type="evidence" value="ECO:0007669"/>
    <property type="project" value="UniProtKB-SubCell"/>
</dbReference>
<feature type="transmembrane region" description="Helical" evidence="7">
    <location>
        <begin position="144"/>
        <end position="167"/>
    </location>
</feature>